<evidence type="ECO:0000313" key="2">
    <source>
        <dbReference type="EMBL" id="CAJ0933917.1"/>
    </source>
</evidence>
<comment type="caution">
    <text evidence="2">The sequence shown here is derived from an EMBL/GenBank/DDBJ whole genome shotgun (WGS) entry which is preliminary data.</text>
</comment>
<dbReference type="PROSITE" id="PS50878">
    <property type="entry name" value="RT_POL"/>
    <property type="match status" value="1"/>
</dbReference>
<proteinExistence type="predicted"/>
<sequence>MNCLNKFILVKDLYLFCRQLTFKLLYHQPSVLDTFSDNERQVFRDLLELLQENEGSPSQGIGSIFERPCIYVDHFLQPLVTSLKSYTRDSTHLLQLIEDCVVPEDVLLISMDVEALYTSIAHSAGIHAVTYFLAKSTGGITEHDRFILSLLYFILDKNYFVFDRKFFRQLSGTAMGARCAPSYANLFLGWWEETTVFLHPLFGTMACTWQRYIDDILMIWTGSLEDCNQIYQ</sequence>
<feature type="domain" description="Reverse transcriptase" evidence="1">
    <location>
        <begin position="1"/>
        <end position="232"/>
    </location>
</feature>
<dbReference type="Proteomes" id="UP001176940">
    <property type="component" value="Unassembled WGS sequence"/>
</dbReference>
<evidence type="ECO:0000259" key="1">
    <source>
        <dbReference type="PROSITE" id="PS50878"/>
    </source>
</evidence>
<organism evidence="2 3">
    <name type="scientific">Ranitomeya imitator</name>
    <name type="common">mimic poison frog</name>
    <dbReference type="NCBI Taxonomy" id="111125"/>
    <lineage>
        <taxon>Eukaryota</taxon>
        <taxon>Metazoa</taxon>
        <taxon>Chordata</taxon>
        <taxon>Craniata</taxon>
        <taxon>Vertebrata</taxon>
        <taxon>Euteleostomi</taxon>
        <taxon>Amphibia</taxon>
        <taxon>Batrachia</taxon>
        <taxon>Anura</taxon>
        <taxon>Neobatrachia</taxon>
        <taxon>Hyloidea</taxon>
        <taxon>Dendrobatidae</taxon>
        <taxon>Dendrobatinae</taxon>
        <taxon>Ranitomeya</taxon>
    </lineage>
</organism>
<gene>
    <name evidence="2" type="ORF">RIMI_LOCUS5710230</name>
</gene>
<keyword evidence="3" id="KW-1185">Reference proteome</keyword>
<reference evidence="2" key="1">
    <citation type="submission" date="2023-07" db="EMBL/GenBank/DDBJ databases">
        <authorList>
            <person name="Stuckert A."/>
        </authorList>
    </citation>
    <scope>NUCLEOTIDE SEQUENCE</scope>
</reference>
<dbReference type="PANTHER" id="PTHR21301">
    <property type="entry name" value="REVERSE TRANSCRIPTASE"/>
    <property type="match status" value="1"/>
</dbReference>
<evidence type="ECO:0000313" key="3">
    <source>
        <dbReference type="Proteomes" id="UP001176940"/>
    </source>
</evidence>
<protein>
    <recommendedName>
        <fullName evidence="1">Reverse transcriptase domain-containing protein</fullName>
    </recommendedName>
</protein>
<dbReference type="PANTHER" id="PTHR21301:SF13">
    <property type="match status" value="1"/>
</dbReference>
<dbReference type="InterPro" id="IPR000477">
    <property type="entry name" value="RT_dom"/>
</dbReference>
<name>A0ABN9LA05_9NEOB</name>
<accession>A0ABN9LA05</accession>
<dbReference type="EMBL" id="CAUEEQ010009926">
    <property type="protein sequence ID" value="CAJ0933917.1"/>
    <property type="molecule type" value="Genomic_DNA"/>
</dbReference>